<accession>A0A0V0SLV9</accession>
<dbReference type="InterPro" id="IPR005036">
    <property type="entry name" value="CBM21_dom"/>
</dbReference>
<evidence type="ECO:0000313" key="3">
    <source>
        <dbReference type="EMBL" id="KRX27919.1"/>
    </source>
</evidence>
<dbReference type="GO" id="GO:0005979">
    <property type="term" value="P:regulation of glycogen biosynthetic process"/>
    <property type="evidence" value="ECO:0007669"/>
    <property type="project" value="TreeGrafter"/>
</dbReference>
<dbReference type="PANTHER" id="PTHR12307">
    <property type="entry name" value="PROTEIN PHOSPHATASE 1 REGULATORY SUBUNIT"/>
    <property type="match status" value="1"/>
</dbReference>
<keyword evidence="4" id="KW-1185">Reference proteome</keyword>
<dbReference type="OrthoDB" id="1881at2759"/>
<keyword evidence="1" id="KW-0175">Coiled coil</keyword>
<evidence type="ECO:0000259" key="2">
    <source>
        <dbReference type="PROSITE" id="PS51159"/>
    </source>
</evidence>
<organism evidence="3 4">
    <name type="scientific">Trichinella nelsoni</name>
    <dbReference type="NCBI Taxonomy" id="6336"/>
    <lineage>
        <taxon>Eukaryota</taxon>
        <taxon>Metazoa</taxon>
        <taxon>Ecdysozoa</taxon>
        <taxon>Nematoda</taxon>
        <taxon>Enoplea</taxon>
        <taxon>Dorylaimia</taxon>
        <taxon>Trichinellida</taxon>
        <taxon>Trichinellidae</taxon>
        <taxon>Trichinella</taxon>
    </lineage>
</organism>
<evidence type="ECO:0000256" key="1">
    <source>
        <dbReference type="SAM" id="Coils"/>
    </source>
</evidence>
<gene>
    <name evidence="3" type="primary">ppp1r3c</name>
    <name evidence="3" type="ORF">T07_2921</name>
</gene>
<dbReference type="Proteomes" id="UP000054630">
    <property type="component" value="Unassembled WGS sequence"/>
</dbReference>
<dbReference type="AlphaFoldDB" id="A0A0V0SLV9"/>
<dbReference type="GO" id="GO:0008157">
    <property type="term" value="F:protein phosphatase 1 binding"/>
    <property type="evidence" value="ECO:0007669"/>
    <property type="project" value="TreeGrafter"/>
</dbReference>
<dbReference type="GO" id="GO:0000164">
    <property type="term" value="C:protein phosphatase type 1 complex"/>
    <property type="evidence" value="ECO:0007669"/>
    <property type="project" value="TreeGrafter"/>
</dbReference>
<proteinExistence type="predicted"/>
<dbReference type="Gene3D" id="2.60.40.2440">
    <property type="entry name" value="Carbohydrate binding type-21 domain"/>
    <property type="match status" value="1"/>
</dbReference>
<dbReference type="GO" id="GO:2001069">
    <property type="term" value="F:glycogen binding"/>
    <property type="evidence" value="ECO:0007669"/>
    <property type="project" value="TreeGrafter"/>
</dbReference>
<name>A0A0V0SLV9_9BILA</name>
<sequence>MDELQLSDGINNKTSENSLKNLKKELLEILDKELEQECKDERGEKKKRKMKKVSFLDEFGFQIAEVFVVPSSTEPVPSADDEKHLNEESSAILDPFFNTQLPKQKSSWMFTFQQPMHNVGKLKKRLQYQKVALESVTVRNDIQRLYGTVKIQRPCTDAQVFIRCTDNNWLNFKDHNAVLLNRGNDMVDTYFFDFKIPPNDINYKQIQFCVGCKLFDQQFWDDNDQRYYKLLA</sequence>
<dbReference type="InterPro" id="IPR050782">
    <property type="entry name" value="PP1_regulatory_subunit_3"/>
</dbReference>
<dbReference type="PROSITE" id="PS51159">
    <property type="entry name" value="CBM21"/>
    <property type="match status" value="1"/>
</dbReference>
<comment type="caution">
    <text evidence="3">The sequence shown here is derived from an EMBL/GenBank/DDBJ whole genome shotgun (WGS) entry which is preliminary data.</text>
</comment>
<feature type="domain" description="CBM21" evidence="2">
    <location>
        <begin position="123"/>
        <end position="231"/>
    </location>
</feature>
<reference evidence="3 4" key="1">
    <citation type="submission" date="2015-01" db="EMBL/GenBank/DDBJ databases">
        <title>Evolution of Trichinella species and genotypes.</title>
        <authorList>
            <person name="Korhonen P.K."/>
            <person name="Edoardo P."/>
            <person name="Giuseppe L.R."/>
            <person name="Gasser R.B."/>
        </authorList>
    </citation>
    <scope>NUCLEOTIDE SEQUENCE [LARGE SCALE GENOMIC DNA]</scope>
    <source>
        <strain evidence="3">ISS37</strain>
    </source>
</reference>
<feature type="coiled-coil region" evidence="1">
    <location>
        <begin position="12"/>
        <end position="44"/>
    </location>
</feature>
<dbReference type="InterPro" id="IPR038175">
    <property type="entry name" value="CBM21_dom_sf"/>
</dbReference>
<dbReference type="PANTHER" id="PTHR12307:SF36">
    <property type="entry name" value="GLYCOGEN-BINDING SUBUNIT 76A"/>
    <property type="match status" value="1"/>
</dbReference>
<dbReference type="STRING" id="6336.A0A0V0SLV9"/>
<dbReference type="EMBL" id="JYDL01000002">
    <property type="protein sequence ID" value="KRX27919.1"/>
    <property type="molecule type" value="Genomic_DNA"/>
</dbReference>
<protein>
    <submittedName>
        <fullName evidence="3">Protein phosphatase 1 regulatory subunit 3C</fullName>
    </submittedName>
</protein>
<evidence type="ECO:0000313" key="4">
    <source>
        <dbReference type="Proteomes" id="UP000054630"/>
    </source>
</evidence>
<dbReference type="Pfam" id="PF03370">
    <property type="entry name" value="CBM_21"/>
    <property type="match status" value="1"/>
</dbReference>